<evidence type="ECO:0000313" key="3">
    <source>
        <dbReference type="Proteomes" id="UP000294847"/>
    </source>
</evidence>
<evidence type="ECO:0000313" key="2">
    <source>
        <dbReference type="EMBL" id="QBZ53429.1"/>
    </source>
</evidence>
<organism evidence="2 3">
    <name type="scientific">Pyricularia oryzae</name>
    <name type="common">Rice blast fungus</name>
    <name type="synonym">Magnaporthe oryzae</name>
    <dbReference type="NCBI Taxonomy" id="318829"/>
    <lineage>
        <taxon>Eukaryota</taxon>
        <taxon>Fungi</taxon>
        <taxon>Dikarya</taxon>
        <taxon>Ascomycota</taxon>
        <taxon>Pezizomycotina</taxon>
        <taxon>Sordariomycetes</taxon>
        <taxon>Sordariomycetidae</taxon>
        <taxon>Magnaporthales</taxon>
        <taxon>Pyriculariaceae</taxon>
        <taxon>Pyricularia</taxon>
    </lineage>
</organism>
<name>A0A4P7MT29_PYROR</name>
<feature type="chain" id="PRO_5020729559" evidence="1">
    <location>
        <begin position="23"/>
        <end position="176"/>
    </location>
</feature>
<evidence type="ECO:0000256" key="1">
    <source>
        <dbReference type="SAM" id="SignalP"/>
    </source>
</evidence>
<gene>
    <name evidence="2" type="ORF">PoMZ_09107</name>
</gene>
<accession>A0A4P7MT29</accession>
<protein>
    <submittedName>
        <fullName evidence="2">Uncharacterized protein</fullName>
    </submittedName>
</protein>
<dbReference type="AlphaFoldDB" id="A0A4P7MT29"/>
<dbReference type="Proteomes" id="UP000294847">
    <property type="component" value="Chromosome 1"/>
</dbReference>
<reference evidence="2 3" key="1">
    <citation type="journal article" date="2019" name="Mol. Biol. Evol.">
        <title>Blast fungal genomes show frequent chromosomal changes, gene gains and losses, and effector gene turnover.</title>
        <authorList>
            <person name="Gomez Luciano L.B."/>
            <person name="Jason Tsai I."/>
            <person name="Chuma I."/>
            <person name="Tosa Y."/>
            <person name="Chen Y.H."/>
            <person name="Li J.Y."/>
            <person name="Li M.Y."/>
            <person name="Jade Lu M.Y."/>
            <person name="Nakayashiki H."/>
            <person name="Li W.H."/>
        </authorList>
    </citation>
    <scope>NUCLEOTIDE SEQUENCE [LARGE SCALE GENOMIC DNA]</scope>
    <source>
        <strain evidence="2">MZ5-1-6</strain>
    </source>
</reference>
<proteinExistence type="predicted"/>
<keyword evidence="1" id="KW-0732">Signal</keyword>
<sequence length="176" mass="17821">MMMHHLGSLLCAAAAIVSTAAAQTVVAHDCYPKLVPDIASDEIPLVAPLANVIATDGPSSTRQSGSQASTLRCDSPNDVTHINILSKMSVAGVSPTTPAVSNPTSNGHAVSPGAANSMAVCRPATAQQACNATMEEPKAKAQNVQPLVPKPAHKLTRYDSAAFAGAGALIGAALLF</sequence>
<feature type="signal peptide" evidence="1">
    <location>
        <begin position="1"/>
        <end position="22"/>
    </location>
</feature>
<dbReference type="EMBL" id="CP034204">
    <property type="protein sequence ID" value="QBZ53429.1"/>
    <property type="molecule type" value="Genomic_DNA"/>
</dbReference>